<dbReference type="CDD" id="cd00118">
    <property type="entry name" value="LysM"/>
    <property type="match status" value="1"/>
</dbReference>
<proteinExistence type="predicted"/>
<protein>
    <submittedName>
        <fullName evidence="3">LysM domain-containing protein</fullName>
    </submittedName>
</protein>
<dbReference type="OrthoDB" id="370541at2"/>
<evidence type="ECO:0000259" key="2">
    <source>
        <dbReference type="PROSITE" id="PS51782"/>
    </source>
</evidence>
<evidence type="ECO:0000313" key="4">
    <source>
        <dbReference type="Proteomes" id="UP000198599"/>
    </source>
</evidence>
<dbReference type="Proteomes" id="UP000198599">
    <property type="component" value="Unassembled WGS sequence"/>
</dbReference>
<feature type="region of interest" description="Disordered" evidence="1">
    <location>
        <begin position="51"/>
        <end position="73"/>
    </location>
</feature>
<dbReference type="Gene3D" id="3.10.350.10">
    <property type="entry name" value="LysM domain"/>
    <property type="match status" value="1"/>
</dbReference>
<feature type="domain" description="LysM" evidence="2">
    <location>
        <begin position="164"/>
        <end position="213"/>
    </location>
</feature>
<dbReference type="STRING" id="1005928.SAMN04487859_11630"/>
<dbReference type="EMBL" id="FOVP01000016">
    <property type="protein sequence ID" value="SFO11411.1"/>
    <property type="molecule type" value="Genomic_DNA"/>
</dbReference>
<dbReference type="InterPro" id="IPR018392">
    <property type="entry name" value="LysM"/>
</dbReference>
<dbReference type="SMART" id="SM00257">
    <property type="entry name" value="LysM"/>
    <property type="match status" value="1"/>
</dbReference>
<accession>A0A1I5EK16</accession>
<dbReference type="AlphaFoldDB" id="A0A1I5EK16"/>
<organism evidence="3 4">
    <name type="scientific">Roseovarius lutimaris</name>
    <dbReference type="NCBI Taxonomy" id="1005928"/>
    <lineage>
        <taxon>Bacteria</taxon>
        <taxon>Pseudomonadati</taxon>
        <taxon>Pseudomonadota</taxon>
        <taxon>Alphaproteobacteria</taxon>
        <taxon>Rhodobacterales</taxon>
        <taxon>Roseobacteraceae</taxon>
        <taxon>Roseovarius</taxon>
    </lineage>
</organism>
<evidence type="ECO:0000256" key="1">
    <source>
        <dbReference type="SAM" id="MobiDB-lite"/>
    </source>
</evidence>
<sequence length="216" mass="22792">MIRVFLIVAAFFAVTIALILVQPSKPRRSADLALPGASDVTRADTDLSSLATIAPEQAGPEAVTPAPETPRSLRPKVAPLRAEVPQITAAPVIAPAPPTDLEALIIRALRQGQSESYIHALVNDAAKKGKVEVPKSLVTAEGQVDTALLMATLSDPANVTPEAQTYIVSPGDSLASIAYRFYGRTDRQADILNANRETLADADKLSVGQVLTIPNL</sequence>
<dbReference type="InterPro" id="IPR036779">
    <property type="entry name" value="LysM_dom_sf"/>
</dbReference>
<keyword evidence="4" id="KW-1185">Reference proteome</keyword>
<dbReference type="SUPFAM" id="SSF54106">
    <property type="entry name" value="LysM domain"/>
    <property type="match status" value="1"/>
</dbReference>
<dbReference type="PROSITE" id="PS51782">
    <property type="entry name" value="LYSM"/>
    <property type="match status" value="1"/>
</dbReference>
<gene>
    <name evidence="3" type="ORF">SAMN04487859_11630</name>
</gene>
<dbReference type="RefSeq" id="WP_092840253.1">
    <property type="nucleotide sequence ID" value="NZ_FOVP01000016.1"/>
</dbReference>
<name>A0A1I5EK16_9RHOB</name>
<evidence type="ECO:0000313" key="3">
    <source>
        <dbReference type="EMBL" id="SFO11411.1"/>
    </source>
</evidence>
<reference evidence="4" key="1">
    <citation type="submission" date="2016-10" db="EMBL/GenBank/DDBJ databases">
        <authorList>
            <person name="Varghese N."/>
            <person name="Submissions S."/>
        </authorList>
    </citation>
    <scope>NUCLEOTIDE SEQUENCE [LARGE SCALE GENOMIC DNA]</scope>
    <source>
        <strain evidence="4">DSM 28463</strain>
    </source>
</reference>
<dbReference type="Pfam" id="PF01476">
    <property type="entry name" value="LysM"/>
    <property type="match status" value="1"/>
</dbReference>